<dbReference type="EMBL" id="ABCS01000037">
    <property type="protein sequence ID" value="EDM77999.1"/>
    <property type="molecule type" value="Genomic_DNA"/>
</dbReference>
<reference evidence="2 3" key="1">
    <citation type="submission" date="2007-06" db="EMBL/GenBank/DDBJ databases">
        <authorList>
            <person name="Shimkets L."/>
            <person name="Ferriera S."/>
            <person name="Johnson J."/>
            <person name="Kravitz S."/>
            <person name="Beeson K."/>
            <person name="Sutton G."/>
            <person name="Rogers Y.-H."/>
            <person name="Friedman R."/>
            <person name="Frazier M."/>
            <person name="Venter J.C."/>
        </authorList>
    </citation>
    <scope>NUCLEOTIDE SEQUENCE [LARGE SCALE GENOMIC DNA]</scope>
    <source>
        <strain evidence="2 3">SIR-1</strain>
    </source>
</reference>
<organism evidence="2 3">
    <name type="scientific">Plesiocystis pacifica SIR-1</name>
    <dbReference type="NCBI Taxonomy" id="391625"/>
    <lineage>
        <taxon>Bacteria</taxon>
        <taxon>Pseudomonadati</taxon>
        <taxon>Myxococcota</taxon>
        <taxon>Polyangia</taxon>
        <taxon>Nannocystales</taxon>
        <taxon>Nannocystaceae</taxon>
        <taxon>Plesiocystis</taxon>
    </lineage>
</organism>
<protein>
    <submittedName>
        <fullName evidence="2">Uncharacterized protein</fullName>
    </submittedName>
</protein>
<feature type="region of interest" description="Disordered" evidence="1">
    <location>
        <begin position="1"/>
        <end position="95"/>
    </location>
</feature>
<sequence length="289" mass="31065">MWSALALGGCGDAVVPVGDDEFGEEDGASSSTGDGPGSTTETGSTTEAESTESESTGAESTESESTGAESELTESESTTDSRGGDGPCESTHDHSFEGSVVADDCQDFVFSGRVTGNPEPGVWELDTCPCEQECLVPDPQTFVIELWNEDWQPELPACLSIHIGRKLIEPPPIPTMCVIEDVDIYDDQGELVITSHRNYPFWWQAFVGAGYEVTRQTLGEGAACEWWAASELTFDAANDSVTLGEGEIGVLSIDGVDYQVHVPMAHYSPPSEVNSDGEFDRESWMLVRQ</sequence>
<evidence type="ECO:0000313" key="3">
    <source>
        <dbReference type="Proteomes" id="UP000005801"/>
    </source>
</evidence>
<dbReference type="AlphaFoldDB" id="A6G837"/>
<comment type="caution">
    <text evidence="2">The sequence shown here is derived from an EMBL/GenBank/DDBJ whole genome shotgun (WGS) entry which is preliminary data.</text>
</comment>
<accession>A6G837</accession>
<proteinExistence type="predicted"/>
<evidence type="ECO:0000256" key="1">
    <source>
        <dbReference type="SAM" id="MobiDB-lite"/>
    </source>
</evidence>
<dbReference type="Proteomes" id="UP000005801">
    <property type="component" value="Unassembled WGS sequence"/>
</dbReference>
<dbReference type="RefSeq" id="WP_006972882.1">
    <property type="nucleotide sequence ID" value="NZ_ABCS01000037.1"/>
</dbReference>
<dbReference type="STRING" id="391625.PPSIR1_19359"/>
<keyword evidence="3" id="KW-1185">Reference proteome</keyword>
<gene>
    <name evidence="2" type="ORF">PPSIR1_19359</name>
</gene>
<feature type="compositionally biased region" description="Low complexity" evidence="1">
    <location>
        <begin position="28"/>
        <end position="81"/>
    </location>
</feature>
<evidence type="ECO:0000313" key="2">
    <source>
        <dbReference type="EMBL" id="EDM77999.1"/>
    </source>
</evidence>
<feature type="compositionally biased region" description="Acidic residues" evidence="1">
    <location>
        <begin position="18"/>
        <end position="27"/>
    </location>
</feature>
<name>A6G837_9BACT</name>